<dbReference type="EMBL" id="JAAVJI010000004">
    <property type="protein sequence ID" value="NJP01146.1"/>
    <property type="molecule type" value="Genomic_DNA"/>
</dbReference>
<protein>
    <submittedName>
        <fullName evidence="2">Heme-binding protein</fullName>
    </submittedName>
</protein>
<proteinExistence type="predicted"/>
<reference evidence="2 3" key="1">
    <citation type="submission" date="2020-03" db="EMBL/GenBank/DDBJ databases">
        <authorList>
            <person name="Wang L."/>
            <person name="He N."/>
            <person name="Li Y."/>
            <person name="Fang Y."/>
            <person name="Zhang F."/>
        </authorList>
    </citation>
    <scope>NUCLEOTIDE SEQUENCE [LARGE SCALE GENOMIC DNA]</scope>
    <source>
        <strain evidence="3">hsmgli-8</strain>
    </source>
</reference>
<accession>A0ABX0YDP2</accession>
<name>A0ABX0YDP2_9PSED</name>
<dbReference type="InterPro" id="IPR052517">
    <property type="entry name" value="GlcG_carb_metab_protein"/>
</dbReference>
<dbReference type="InterPro" id="IPR005624">
    <property type="entry name" value="PduO/GlcC-like"/>
</dbReference>
<organism evidence="2 3">
    <name type="scientific">Pseudomonas quercus</name>
    <dbReference type="NCBI Taxonomy" id="2722792"/>
    <lineage>
        <taxon>Bacteria</taxon>
        <taxon>Pseudomonadati</taxon>
        <taxon>Pseudomonadota</taxon>
        <taxon>Gammaproteobacteria</taxon>
        <taxon>Pseudomonadales</taxon>
        <taxon>Pseudomonadaceae</taxon>
        <taxon>Pseudomonas</taxon>
    </lineage>
</organism>
<keyword evidence="3" id="KW-1185">Reference proteome</keyword>
<dbReference type="PANTHER" id="PTHR34309">
    <property type="entry name" value="SLR1406 PROTEIN"/>
    <property type="match status" value="1"/>
</dbReference>
<feature type="signal peptide" evidence="1">
    <location>
        <begin position="1"/>
        <end position="20"/>
    </location>
</feature>
<comment type="caution">
    <text evidence="2">The sequence shown here is derived from an EMBL/GenBank/DDBJ whole genome shotgun (WGS) entry which is preliminary data.</text>
</comment>
<dbReference type="Pfam" id="PF03928">
    <property type="entry name" value="HbpS-like"/>
    <property type="match status" value="1"/>
</dbReference>
<dbReference type="PROSITE" id="PS51257">
    <property type="entry name" value="PROKAR_LIPOPROTEIN"/>
    <property type="match status" value="1"/>
</dbReference>
<feature type="chain" id="PRO_5045067195" evidence="1">
    <location>
        <begin position="21"/>
        <end position="155"/>
    </location>
</feature>
<dbReference type="PANTHER" id="PTHR34309:SF10">
    <property type="entry name" value="SLR1406 PROTEIN"/>
    <property type="match status" value="1"/>
</dbReference>
<keyword evidence="1" id="KW-0732">Signal</keyword>
<evidence type="ECO:0000313" key="2">
    <source>
        <dbReference type="EMBL" id="NJP01146.1"/>
    </source>
</evidence>
<dbReference type="Gene3D" id="3.30.450.150">
    <property type="entry name" value="Haem-degrading domain"/>
    <property type="match status" value="1"/>
</dbReference>
<dbReference type="Proteomes" id="UP000746535">
    <property type="component" value="Unassembled WGS sequence"/>
</dbReference>
<dbReference type="InterPro" id="IPR038084">
    <property type="entry name" value="PduO/GlcC-like_sf"/>
</dbReference>
<gene>
    <name evidence="2" type="ORF">HBH25_09740</name>
</gene>
<evidence type="ECO:0000256" key="1">
    <source>
        <dbReference type="SAM" id="SignalP"/>
    </source>
</evidence>
<sequence>MTVKPLCTALLLLLACQARAALPQHPELDLATARQLVDAAPCQAAFAALDLGGNPLLIQRGNGTGPHNADAARRKAYTALSTKTPTRQLADTARQNPDAANLATLPELLLLGGGVPLYQGGSLVGALGVAGAGGAQQDEQCALDAVAKVGLLTHP</sequence>
<dbReference type="RefSeq" id="WP_168083714.1">
    <property type="nucleotide sequence ID" value="NZ_JAAVJI010000004.1"/>
</dbReference>
<evidence type="ECO:0000313" key="3">
    <source>
        <dbReference type="Proteomes" id="UP000746535"/>
    </source>
</evidence>
<dbReference type="SUPFAM" id="SSF143744">
    <property type="entry name" value="GlcG-like"/>
    <property type="match status" value="1"/>
</dbReference>